<keyword evidence="4" id="KW-0862">Zinc</keyword>
<name>A0A955I4U3_9BACT</name>
<evidence type="ECO:0000259" key="9">
    <source>
        <dbReference type="SMART" id="SM00382"/>
    </source>
</evidence>
<dbReference type="CDD" id="cd00009">
    <property type="entry name" value="AAA"/>
    <property type="match status" value="1"/>
</dbReference>
<comment type="function">
    <text evidence="8">DNA polymerase III is a complex, multichain enzyme responsible for most of the replicative synthesis in bacteria. This DNA polymerase also exhibits 3' to 5' exonuclease activity.</text>
</comment>
<dbReference type="InterPro" id="IPR027417">
    <property type="entry name" value="P-loop_NTPase"/>
</dbReference>
<dbReference type="InterPro" id="IPR003593">
    <property type="entry name" value="AAA+_ATPase"/>
</dbReference>
<protein>
    <recommendedName>
        <fullName evidence="8">DNA polymerase III subunit gamma/tau</fullName>
        <ecNumber evidence="8">2.7.7.7</ecNumber>
    </recommendedName>
</protein>
<evidence type="ECO:0000256" key="3">
    <source>
        <dbReference type="ARBA" id="ARBA00022741"/>
    </source>
</evidence>
<accession>A0A955I4U3</accession>
<keyword evidence="3 8" id="KW-0547">Nucleotide-binding</keyword>
<dbReference type="EC" id="2.7.7.7" evidence="8"/>
<reference evidence="10" key="1">
    <citation type="submission" date="2020-04" db="EMBL/GenBank/DDBJ databases">
        <authorList>
            <person name="Zhang T."/>
        </authorList>
    </citation>
    <scope>NUCLEOTIDE SEQUENCE</scope>
    <source>
        <strain evidence="10">HKST-UBA12</strain>
    </source>
</reference>
<dbReference type="PANTHER" id="PTHR11669:SF0">
    <property type="entry name" value="PROTEIN STICHEL-LIKE 2"/>
    <property type="match status" value="1"/>
</dbReference>
<dbReference type="Gene3D" id="1.10.8.60">
    <property type="match status" value="1"/>
</dbReference>
<comment type="similarity">
    <text evidence="1 8">Belongs to the DnaX/STICHEL family.</text>
</comment>
<comment type="caution">
    <text evidence="10">The sequence shown here is derived from an EMBL/GenBank/DDBJ whole genome shotgun (WGS) entry which is preliminary data.</text>
</comment>
<organism evidence="10 11">
    <name type="scientific">Candidatus Dojkabacteria bacterium</name>
    <dbReference type="NCBI Taxonomy" id="2099670"/>
    <lineage>
        <taxon>Bacteria</taxon>
        <taxon>Candidatus Dojkabacteria</taxon>
    </lineage>
</organism>
<comment type="catalytic activity">
    <reaction evidence="7 8">
        <text>DNA(n) + a 2'-deoxyribonucleoside 5'-triphosphate = DNA(n+1) + diphosphate</text>
        <dbReference type="Rhea" id="RHEA:22508"/>
        <dbReference type="Rhea" id="RHEA-COMP:17339"/>
        <dbReference type="Rhea" id="RHEA-COMP:17340"/>
        <dbReference type="ChEBI" id="CHEBI:33019"/>
        <dbReference type="ChEBI" id="CHEBI:61560"/>
        <dbReference type="ChEBI" id="CHEBI:173112"/>
        <dbReference type="EC" id="2.7.7.7"/>
    </reaction>
</comment>
<comment type="subunit">
    <text evidence="8">DNA polymerase III contains a core (composed of alpha, epsilon and theta chains) that associates with a tau subunit. This core dimerizes to form the POLIII' complex. PolIII' associates with the gamma complex (composed of gamma, delta, delta', psi and chi chains) and with the beta chain to form the complete DNA polymerase III complex.</text>
</comment>
<dbReference type="GO" id="GO:0046872">
    <property type="term" value="F:metal ion binding"/>
    <property type="evidence" value="ECO:0007669"/>
    <property type="project" value="UniProtKB-KW"/>
</dbReference>
<evidence type="ECO:0000256" key="2">
    <source>
        <dbReference type="ARBA" id="ARBA00022723"/>
    </source>
</evidence>
<keyword evidence="5 8" id="KW-0067">ATP-binding</keyword>
<proteinExistence type="inferred from homology"/>
<reference evidence="10" key="2">
    <citation type="journal article" date="2021" name="Microbiome">
        <title>Successional dynamics and alternative stable states in a saline activated sludge microbial community over 9 years.</title>
        <authorList>
            <person name="Wang Y."/>
            <person name="Ye J."/>
            <person name="Ju F."/>
            <person name="Liu L."/>
            <person name="Boyd J.A."/>
            <person name="Deng Y."/>
            <person name="Parks D.H."/>
            <person name="Jiang X."/>
            <person name="Yin X."/>
            <person name="Woodcroft B.J."/>
            <person name="Tyson G.W."/>
            <person name="Hugenholtz P."/>
            <person name="Polz M.F."/>
            <person name="Zhang T."/>
        </authorList>
    </citation>
    <scope>NUCLEOTIDE SEQUENCE</scope>
    <source>
        <strain evidence="10">HKST-UBA12</strain>
    </source>
</reference>
<dbReference type="InterPro" id="IPR001270">
    <property type="entry name" value="ClpA/B"/>
</dbReference>
<keyword evidence="2" id="KW-0479">Metal-binding</keyword>
<dbReference type="PRINTS" id="PR00300">
    <property type="entry name" value="CLPPROTEASEA"/>
</dbReference>
<dbReference type="EMBL" id="JAGQLI010000068">
    <property type="protein sequence ID" value="MCA9379060.1"/>
    <property type="molecule type" value="Genomic_DNA"/>
</dbReference>
<dbReference type="InterPro" id="IPR050238">
    <property type="entry name" value="DNA_Rep/Repair_Clamp_Loader"/>
</dbReference>
<dbReference type="Proteomes" id="UP000760819">
    <property type="component" value="Unassembled WGS sequence"/>
</dbReference>
<evidence type="ECO:0000256" key="8">
    <source>
        <dbReference type="RuleBase" id="RU364063"/>
    </source>
</evidence>
<dbReference type="AlphaFoldDB" id="A0A955I4U3"/>
<dbReference type="GO" id="GO:0005524">
    <property type="term" value="F:ATP binding"/>
    <property type="evidence" value="ECO:0007669"/>
    <property type="project" value="UniProtKB-KW"/>
</dbReference>
<dbReference type="InterPro" id="IPR012763">
    <property type="entry name" value="DNA_pol_III_sug/sutau_N"/>
</dbReference>
<evidence type="ECO:0000256" key="7">
    <source>
        <dbReference type="ARBA" id="ARBA00049244"/>
    </source>
</evidence>
<dbReference type="GO" id="GO:0006261">
    <property type="term" value="P:DNA-templated DNA replication"/>
    <property type="evidence" value="ECO:0007669"/>
    <property type="project" value="TreeGrafter"/>
</dbReference>
<dbReference type="Pfam" id="PF13177">
    <property type="entry name" value="DNA_pol3_delta2"/>
    <property type="match status" value="1"/>
</dbReference>
<keyword evidence="8" id="KW-0235">DNA replication</keyword>
<dbReference type="NCBIfam" id="TIGR02397">
    <property type="entry name" value="dnaX_nterm"/>
    <property type="match status" value="1"/>
</dbReference>
<keyword evidence="8 10" id="KW-0808">Transferase</keyword>
<dbReference type="SMART" id="SM00382">
    <property type="entry name" value="AAA"/>
    <property type="match status" value="1"/>
</dbReference>
<evidence type="ECO:0000256" key="1">
    <source>
        <dbReference type="ARBA" id="ARBA00006360"/>
    </source>
</evidence>
<dbReference type="FunFam" id="3.40.50.300:FF:000014">
    <property type="entry name" value="DNA polymerase III subunit gamma/tau"/>
    <property type="match status" value="1"/>
</dbReference>
<dbReference type="GO" id="GO:0009360">
    <property type="term" value="C:DNA polymerase III complex"/>
    <property type="evidence" value="ECO:0007669"/>
    <property type="project" value="InterPro"/>
</dbReference>
<dbReference type="PANTHER" id="PTHR11669">
    <property type="entry name" value="REPLICATION FACTOR C / DNA POLYMERASE III GAMMA-TAU SUBUNIT"/>
    <property type="match status" value="1"/>
</dbReference>
<keyword evidence="8 10" id="KW-0548">Nucleotidyltransferase</keyword>
<dbReference type="SUPFAM" id="SSF52540">
    <property type="entry name" value="P-loop containing nucleoside triphosphate hydrolases"/>
    <property type="match status" value="1"/>
</dbReference>
<feature type="domain" description="AAA+ ATPase" evidence="9">
    <location>
        <begin position="36"/>
        <end position="184"/>
    </location>
</feature>
<sequence length="503" mass="55847">MSDVLYRKYRPRSFAEVYGQEMIVKTIQYAFLTERNSHAYLLVGPRGTGKTTLARLMAKAANCQNLVAAGDVCNDCPSCKAIDIGNFPDVIEIDAASNRGIDEIRQLRDSINFLPAEGKKKVYVIDEVHMLTKEAFNALLKTLEEPPSHAMFILATTEPHKVPVTISSRLQRFDLSLASSEQLLAKLRQIVTAEGVEVGDEVLEMIYEHTEGSYRDAESLLGKVLTIAGRDGIVEPAEVSKLLGIASSQLVSDLTEALLRGSRVEAVRCLDLASSRGVDLLQLAKQVANNLRRALQTDDLEVNSQFLKTINGLVQLQADARVMDDVRLLWDVFILNTCSDQVVLANNPAPVNAGPKDSSDHSRLPTATIHSSVLPAKDKMKVSKKEQQPTEKIEVGSQDFNEGDLLARARKQGFKLWTILRGCSFSLLDKTLRVSTMFEYNYKFLQEVKNQVELRKLLAIYGIDQLEVGKVDKMEVQMIDAEEPVEIVEVLVESNADLVESIL</sequence>
<dbReference type="Gene3D" id="3.40.50.300">
    <property type="entry name" value="P-loop containing nucleotide triphosphate hydrolases"/>
    <property type="match status" value="1"/>
</dbReference>
<evidence type="ECO:0000256" key="6">
    <source>
        <dbReference type="ARBA" id="ARBA00022932"/>
    </source>
</evidence>
<evidence type="ECO:0000256" key="5">
    <source>
        <dbReference type="ARBA" id="ARBA00022840"/>
    </source>
</evidence>
<evidence type="ECO:0000313" key="11">
    <source>
        <dbReference type="Proteomes" id="UP000760819"/>
    </source>
</evidence>
<evidence type="ECO:0000256" key="4">
    <source>
        <dbReference type="ARBA" id="ARBA00022833"/>
    </source>
</evidence>
<dbReference type="GO" id="GO:0003887">
    <property type="term" value="F:DNA-directed DNA polymerase activity"/>
    <property type="evidence" value="ECO:0007669"/>
    <property type="project" value="UniProtKB-KW"/>
</dbReference>
<gene>
    <name evidence="8 10" type="primary">dnaX</name>
    <name evidence="10" type="ORF">KC640_01395</name>
</gene>
<keyword evidence="6 8" id="KW-0239">DNA-directed DNA polymerase</keyword>
<evidence type="ECO:0000313" key="10">
    <source>
        <dbReference type="EMBL" id="MCA9379060.1"/>
    </source>
</evidence>